<feature type="compositionally biased region" description="Low complexity" evidence="1">
    <location>
        <begin position="35"/>
        <end position="53"/>
    </location>
</feature>
<evidence type="ECO:0000256" key="1">
    <source>
        <dbReference type="SAM" id="MobiDB-lite"/>
    </source>
</evidence>
<reference evidence="2 3" key="1">
    <citation type="submission" date="2024-09" db="EMBL/GenBank/DDBJ databases">
        <title>Chromosome-scale assembly of Riccia fluitans.</title>
        <authorList>
            <person name="Paukszto L."/>
            <person name="Sawicki J."/>
            <person name="Karawczyk K."/>
            <person name="Piernik-Szablinska J."/>
            <person name="Szczecinska M."/>
            <person name="Mazdziarz M."/>
        </authorList>
    </citation>
    <scope>NUCLEOTIDE SEQUENCE [LARGE SCALE GENOMIC DNA]</scope>
    <source>
        <strain evidence="2">Rf_01</strain>
        <tissue evidence="2">Aerial parts of the thallus</tissue>
    </source>
</reference>
<organism evidence="2 3">
    <name type="scientific">Riccia fluitans</name>
    <dbReference type="NCBI Taxonomy" id="41844"/>
    <lineage>
        <taxon>Eukaryota</taxon>
        <taxon>Viridiplantae</taxon>
        <taxon>Streptophyta</taxon>
        <taxon>Embryophyta</taxon>
        <taxon>Marchantiophyta</taxon>
        <taxon>Marchantiopsida</taxon>
        <taxon>Marchantiidae</taxon>
        <taxon>Marchantiales</taxon>
        <taxon>Ricciaceae</taxon>
        <taxon>Riccia</taxon>
    </lineage>
</organism>
<evidence type="ECO:0000313" key="3">
    <source>
        <dbReference type="Proteomes" id="UP001605036"/>
    </source>
</evidence>
<sequence length="146" mass="15498">MAAHGSLGGGGPLLRVSDMLQDLAEENCNSERILSEPSSVTTSSPSSSLPRPKSGQEKQELPAAFEATYSELKDSLTQSGHSWTGLTQELCATLTTADKLVATSQLNLGQLSQQVMKLENIVERGQAAVSRLQISVRQGDDKASVL</sequence>
<feature type="region of interest" description="Disordered" evidence="1">
    <location>
        <begin position="27"/>
        <end position="60"/>
    </location>
</feature>
<name>A0ABD1Y0U1_9MARC</name>
<comment type="caution">
    <text evidence="2">The sequence shown here is derived from an EMBL/GenBank/DDBJ whole genome shotgun (WGS) entry which is preliminary data.</text>
</comment>
<keyword evidence="3" id="KW-1185">Reference proteome</keyword>
<gene>
    <name evidence="2" type="ORF">R1flu_025443</name>
</gene>
<protein>
    <submittedName>
        <fullName evidence="2">Uncharacterized protein</fullName>
    </submittedName>
</protein>
<evidence type="ECO:0000313" key="2">
    <source>
        <dbReference type="EMBL" id="KAL2613751.1"/>
    </source>
</evidence>
<proteinExistence type="predicted"/>
<dbReference type="AlphaFoldDB" id="A0ABD1Y0U1"/>
<dbReference type="PANTHER" id="PTHR37237">
    <property type="entry name" value="OS02G0567000 PROTEIN"/>
    <property type="match status" value="1"/>
</dbReference>
<dbReference type="Proteomes" id="UP001605036">
    <property type="component" value="Unassembled WGS sequence"/>
</dbReference>
<dbReference type="PANTHER" id="PTHR37237:SF1">
    <property type="entry name" value="OS02G0567000 PROTEIN"/>
    <property type="match status" value="1"/>
</dbReference>
<dbReference type="EMBL" id="JBHFFA010000007">
    <property type="protein sequence ID" value="KAL2613751.1"/>
    <property type="molecule type" value="Genomic_DNA"/>
</dbReference>
<accession>A0ABD1Y0U1</accession>